<gene>
    <name evidence="4" type="ORF">Ga0123462_1769</name>
</gene>
<dbReference type="InterPro" id="IPR016192">
    <property type="entry name" value="APOBEC/CMP_deaminase_Zn-bd"/>
</dbReference>
<dbReference type="AlphaFoldDB" id="A0A2K8LEA8"/>
<dbReference type="RefSeq" id="WP_100265941.1">
    <property type="nucleotide sequence ID" value="NZ_CP018800.1"/>
</dbReference>
<dbReference type="GO" id="GO:0008270">
    <property type="term" value="F:zinc ion binding"/>
    <property type="evidence" value="ECO:0007669"/>
    <property type="project" value="InterPro"/>
</dbReference>
<dbReference type="Pfam" id="PF00383">
    <property type="entry name" value="dCMP_cyt_deam_1"/>
    <property type="match status" value="1"/>
</dbReference>
<dbReference type="SUPFAM" id="SSF53927">
    <property type="entry name" value="Cytidine deaminase-like"/>
    <property type="match status" value="1"/>
</dbReference>
<sequence>MTSAPSSIIIELPAWLSDFMAEDKSVYPDKTSRMQLAIRLARRNIEQESGGPFGAAIFDMSSHTLLAAGVNLVVPSNCSIAHAEMVAITIAQQKLGSFDLGAEGLPRFELVTSCEPCAMCFGAIPWSGIRHLACGARDEDARAIGFDEGPKLSDWSAALNERGITVETDICRDEAIGVLNRYAELNRDIYNARQS</sequence>
<feature type="domain" description="CMP/dCMP-type deaminase" evidence="3">
    <location>
        <begin position="28"/>
        <end position="166"/>
    </location>
</feature>
<dbReference type="OrthoDB" id="5292910at2"/>
<dbReference type="PROSITE" id="PS51747">
    <property type="entry name" value="CYT_DCMP_DEAMINASES_2"/>
    <property type="match status" value="1"/>
</dbReference>
<dbReference type="GO" id="GO:0006152">
    <property type="term" value="P:purine nucleoside catabolic process"/>
    <property type="evidence" value="ECO:0007669"/>
    <property type="project" value="TreeGrafter"/>
</dbReference>
<name>A0A2K8LEA8_9PROT</name>
<evidence type="ECO:0000313" key="4">
    <source>
        <dbReference type="EMBL" id="ATX82616.1"/>
    </source>
</evidence>
<dbReference type="GO" id="GO:0047974">
    <property type="term" value="F:guanosine deaminase activity"/>
    <property type="evidence" value="ECO:0007669"/>
    <property type="project" value="TreeGrafter"/>
</dbReference>
<keyword evidence="5" id="KW-1185">Reference proteome</keyword>
<dbReference type="CDD" id="cd01285">
    <property type="entry name" value="nucleoside_deaminase"/>
    <property type="match status" value="1"/>
</dbReference>
<keyword evidence="2" id="KW-0862">Zinc</keyword>
<dbReference type="PANTHER" id="PTHR11079:SF161">
    <property type="entry name" value="CMP_DCMP-TYPE DEAMINASE DOMAIN-CONTAINING PROTEIN"/>
    <property type="match status" value="1"/>
</dbReference>
<dbReference type="PANTHER" id="PTHR11079">
    <property type="entry name" value="CYTOSINE DEAMINASE FAMILY MEMBER"/>
    <property type="match status" value="1"/>
</dbReference>
<accession>A0A2K8LEA8</accession>
<dbReference type="InterPro" id="IPR016193">
    <property type="entry name" value="Cytidine_deaminase-like"/>
</dbReference>
<evidence type="ECO:0000256" key="1">
    <source>
        <dbReference type="ARBA" id="ARBA00022723"/>
    </source>
</evidence>
<dbReference type="Proteomes" id="UP000231637">
    <property type="component" value="Chromosome"/>
</dbReference>
<dbReference type="KEGG" id="mfn:Ga0123462_1769"/>
<keyword evidence="1" id="KW-0479">Metal-binding</keyword>
<reference evidence="4 5" key="1">
    <citation type="submission" date="2016-12" db="EMBL/GenBank/DDBJ databases">
        <title>Isolation and genomic insights into novel planktonic Zetaproteobacteria from stratified waters of the Chesapeake Bay.</title>
        <authorList>
            <person name="McAllister S.M."/>
            <person name="Kato S."/>
            <person name="Chan C.S."/>
            <person name="Chiu B.K."/>
            <person name="Field E.K."/>
        </authorList>
    </citation>
    <scope>NUCLEOTIDE SEQUENCE [LARGE SCALE GENOMIC DNA]</scope>
    <source>
        <strain evidence="4 5">CP-8</strain>
    </source>
</reference>
<evidence type="ECO:0000313" key="5">
    <source>
        <dbReference type="Proteomes" id="UP000231637"/>
    </source>
</evidence>
<evidence type="ECO:0000259" key="3">
    <source>
        <dbReference type="PROSITE" id="PS51747"/>
    </source>
</evidence>
<dbReference type="PROSITE" id="PS00903">
    <property type="entry name" value="CYT_DCMP_DEAMINASES_1"/>
    <property type="match status" value="1"/>
</dbReference>
<protein>
    <submittedName>
        <fullName evidence="4">tRNA(Arg) A34 adenosine deaminase TadA</fullName>
    </submittedName>
</protein>
<proteinExistence type="predicted"/>
<dbReference type="EMBL" id="CP018800">
    <property type="protein sequence ID" value="ATX82616.1"/>
    <property type="molecule type" value="Genomic_DNA"/>
</dbReference>
<organism evidence="4 5">
    <name type="scientific">Mariprofundus ferrinatatus</name>
    <dbReference type="NCBI Taxonomy" id="1921087"/>
    <lineage>
        <taxon>Bacteria</taxon>
        <taxon>Pseudomonadati</taxon>
        <taxon>Pseudomonadota</taxon>
        <taxon>Candidatius Mariprofundia</taxon>
        <taxon>Mariprofundales</taxon>
        <taxon>Mariprofundaceae</taxon>
        <taxon>Mariprofundus</taxon>
    </lineage>
</organism>
<dbReference type="InterPro" id="IPR002125">
    <property type="entry name" value="CMP_dCMP_dom"/>
</dbReference>
<dbReference type="Gene3D" id="3.40.140.10">
    <property type="entry name" value="Cytidine Deaminase, domain 2"/>
    <property type="match status" value="1"/>
</dbReference>
<evidence type="ECO:0000256" key="2">
    <source>
        <dbReference type="ARBA" id="ARBA00022833"/>
    </source>
</evidence>